<reference evidence="7" key="1">
    <citation type="journal article" date="2016" name="Appl. Environ. Microbiol.">
        <title>Functional Metagenomics of a Biostimulated Petroleum-Contaminated Soil Reveals an Extraordinary Diversity of Extradiol Dioxygenases.</title>
        <authorList>
            <person name="Terron-Gonzalez L."/>
            <person name="Martin-Cabello G."/>
            <person name="Ferrer M."/>
            <person name="Santero E."/>
        </authorList>
    </citation>
    <scope>NUCLEOTIDE SEQUENCE</scope>
</reference>
<dbReference type="InterPro" id="IPR011206">
    <property type="entry name" value="Citrate_lyase_beta/mcl1/mcl2"/>
</dbReference>
<evidence type="ECO:0000259" key="6">
    <source>
        <dbReference type="Pfam" id="PF03328"/>
    </source>
</evidence>
<dbReference type="InterPro" id="IPR040442">
    <property type="entry name" value="Pyrv_kinase-like_dom_sf"/>
</dbReference>
<dbReference type="AlphaFoldDB" id="A0A126SY03"/>
<dbReference type="EMBL" id="KU144971">
    <property type="protein sequence ID" value="AMK59185.1"/>
    <property type="molecule type" value="Genomic_DNA"/>
</dbReference>
<feature type="binding site" evidence="5">
    <location>
        <position position="127"/>
    </location>
    <ligand>
        <name>Mg(2+)</name>
        <dbReference type="ChEBI" id="CHEBI:18420"/>
    </ligand>
</feature>
<dbReference type="GO" id="GO:0006107">
    <property type="term" value="P:oxaloacetate metabolic process"/>
    <property type="evidence" value="ECO:0007669"/>
    <property type="project" value="TreeGrafter"/>
</dbReference>
<evidence type="ECO:0000313" key="7">
    <source>
        <dbReference type="EMBL" id="AMK59185.1"/>
    </source>
</evidence>
<evidence type="ECO:0000256" key="1">
    <source>
        <dbReference type="ARBA" id="ARBA00001946"/>
    </source>
</evidence>
<dbReference type="GO" id="GO:0016829">
    <property type="term" value="F:lyase activity"/>
    <property type="evidence" value="ECO:0007669"/>
    <property type="project" value="UniProtKB-KW"/>
</dbReference>
<name>A0A126SY03_9BACT</name>
<feature type="binding site" evidence="4">
    <location>
        <position position="127"/>
    </location>
    <ligand>
        <name>substrate</name>
    </ligand>
</feature>
<feature type="binding site" evidence="5">
    <location>
        <position position="154"/>
    </location>
    <ligand>
        <name>Mg(2+)</name>
        <dbReference type="ChEBI" id="CHEBI:18420"/>
    </ligand>
</feature>
<evidence type="ECO:0000256" key="4">
    <source>
        <dbReference type="PIRSR" id="PIRSR015582-1"/>
    </source>
</evidence>
<feature type="binding site" evidence="4">
    <location>
        <position position="72"/>
    </location>
    <ligand>
        <name>substrate</name>
    </ligand>
</feature>
<evidence type="ECO:0000256" key="5">
    <source>
        <dbReference type="PIRSR" id="PIRSR015582-2"/>
    </source>
</evidence>
<keyword evidence="3 5" id="KW-0460">Magnesium</keyword>
<dbReference type="PANTHER" id="PTHR32308:SF10">
    <property type="entry name" value="CITRATE LYASE SUBUNIT BETA"/>
    <property type="match status" value="1"/>
</dbReference>
<keyword evidence="2 5" id="KW-0479">Metal-binding</keyword>
<dbReference type="GO" id="GO:0000287">
    <property type="term" value="F:magnesium ion binding"/>
    <property type="evidence" value="ECO:0007669"/>
    <property type="project" value="TreeGrafter"/>
</dbReference>
<evidence type="ECO:0000256" key="3">
    <source>
        <dbReference type="ARBA" id="ARBA00022842"/>
    </source>
</evidence>
<organism evidence="7">
    <name type="scientific">uncultured bacterium UPO43</name>
    <dbReference type="NCBI Taxonomy" id="1776968"/>
    <lineage>
        <taxon>Bacteria</taxon>
        <taxon>environmental samples</taxon>
    </lineage>
</organism>
<keyword evidence="7" id="KW-0456">Lyase</keyword>
<evidence type="ECO:0000256" key="2">
    <source>
        <dbReference type="ARBA" id="ARBA00022723"/>
    </source>
</evidence>
<comment type="cofactor">
    <cofactor evidence="1">
        <name>Mg(2+)</name>
        <dbReference type="ChEBI" id="CHEBI:18420"/>
    </cofactor>
</comment>
<dbReference type="SUPFAM" id="SSF51621">
    <property type="entry name" value="Phosphoenolpyruvate/pyruvate domain"/>
    <property type="match status" value="1"/>
</dbReference>
<dbReference type="Pfam" id="PF03328">
    <property type="entry name" value="HpcH_HpaI"/>
    <property type="match status" value="1"/>
</dbReference>
<dbReference type="Gene3D" id="3.20.20.60">
    <property type="entry name" value="Phosphoenolpyruvate-binding domains"/>
    <property type="match status" value="1"/>
</dbReference>
<dbReference type="PANTHER" id="PTHR32308">
    <property type="entry name" value="LYASE BETA SUBUNIT, PUTATIVE (AFU_ORTHOLOGUE AFUA_4G13030)-RELATED"/>
    <property type="match status" value="1"/>
</dbReference>
<dbReference type="PIRSF" id="PIRSF015582">
    <property type="entry name" value="Cit_lyase_B"/>
    <property type="match status" value="1"/>
</dbReference>
<dbReference type="InterPro" id="IPR005000">
    <property type="entry name" value="Aldolase/citrate-lyase_domain"/>
</dbReference>
<protein>
    <submittedName>
        <fullName evidence="7">Citrate lyase beta subunit</fullName>
    </submittedName>
</protein>
<accession>A0A126SY03</accession>
<feature type="domain" description="HpcH/HpaI aldolase/citrate lyase" evidence="6">
    <location>
        <begin position="13"/>
        <end position="223"/>
    </location>
</feature>
<proteinExistence type="predicted"/>
<dbReference type="InterPro" id="IPR015813">
    <property type="entry name" value="Pyrv/PenolPyrv_kinase-like_dom"/>
</dbReference>
<sequence>MSPCVATDDVLCRSALFVPGSDSRKLERAVQAGADVLIYDLEDAVAPAEKERARRQVCEALTAAGPGLRLVRINGLDTPWGLDDATAVCGAGAHAIMLPKCERAAQLDAVAAQMTDSAQAALIALIETPAGVLDLAGLGNGGDRLAALAFGHADFCRAMGLHSLRADIGVALQARMQIVLAARARGLAAIDCVCLDVRSEAVFRADAQLGRDLGYDGKLCIHPAQVALANAIFTPDPAAVARAQRVADAWTQAQQDNIGVIVVDGEMVDAPVAAAHERLLARARRSGVA</sequence>